<reference evidence="2 3" key="1">
    <citation type="submission" date="2018-04" db="EMBL/GenBank/DDBJ databases">
        <title>Genomic Encyclopedia of Archaeal and Bacterial Type Strains, Phase II (KMG-II): from individual species to whole genera.</title>
        <authorList>
            <person name="Goeker M."/>
        </authorList>
    </citation>
    <scope>NUCLEOTIDE SEQUENCE [LARGE SCALE GENOMIC DNA]</scope>
    <source>
        <strain evidence="2 3">DSM 45169</strain>
    </source>
</reference>
<keyword evidence="3" id="KW-1185">Reference proteome</keyword>
<comment type="caution">
    <text evidence="2">The sequence shown here is derived from an EMBL/GenBank/DDBJ whole genome shotgun (WGS) entry which is preliminary data.</text>
</comment>
<keyword evidence="1" id="KW-0472">Membrane</keyword>
<keyword evidence="1" id="KW-1133">Transmembrane helix</keyword>
<feature type="transmembrane region" description="Helical" evidence="1">
    <location>
        <begin position="209"/>
        <end position="231"/>
    </location>
</feature>
<feature type="transmembrane region" description="Helical" evidence="1">
    <location>
        <begin position="142"/>
        <end position="163"/>
    </location>
</feature>
<protein>
    <recommendedName>
        <fullName evidence="4">ABC-2 type transport system permease protein</fullName>
    </recommendedName>
</protein>
<proteinExistence type="predicted"/>
<feature type="transmembrane region" description="Helical" evidence="1">
    <location>
        <begin position="59"/>
        <end position="78"/>
    </location>
</feature>
<keyword evidence="1" id="KW-0812">Transmembrane</keyword>
<feature type="transmembrane region" description="Helical" evidence="1">
    <location>
        <begin position="170"/>
        <end position="189"/>
    </location>
</feature>
<dbReference type="Proteomes" id="UP000241639">
    <property type="component" value="Unassembled WGS sequence"/>
</dbReference>
<organism evidence="2 3">
    <name type="scientific">Desmospora activa DSM 45169</name>
    <dbReference type="NCBI Taxonomy" id="1121389"/>
    <lineage>
        <taxon>Bacteria</taxon>
        <taxon>Bacillati</taxon>
        <taxon>Bacillota</taxon>
        <taxon>Bacilli</taxon>
        <taxon>Bacillales</taxon>
        <taxon>Thermoactinomycetaceae</taxon>
        <taxon>Desmospora</taxon>
    </lineage>
</organism>
<evidence type="ECO:0000313" key="2">
    <source>
        <dbReference type="EMBL" id="PTM56920.1"/>
    </source>
</evidence>
<evidence type="ECO:0008006" key="4">
    <source>
        <dbReference type="Google" id="ProtNLM"/>
    </source>
</evidence>
<dbReference type="RefSeq" id="WP_107728205.1">
    <property type="nucleotide sequence ID" value="NZ_PZZP01000002.1"/>
</dbReference>
<dbReference type="AlphaFoldDB" id="A0A2T4Z4V9"/>
<gene>
    <name evidence="2" type="ORF">C8J48_3248</name>
</gene>
<accession>A0A2T4Z4V9</accession>
<dbReference type="EMBL" id="PZZP01000002">
    <property type="protein sequence ID" value="PTM56920.1"/>
    <property type="molecule type" value="Genomic_DNA"/>
</dbReference>
<feature type="transmembrane region" description="Helical" evidence="1">
    <location>
        <begin position="109"/>
        <end position="130"/>
    </location>
</feature>
<evidence type="ECO:0000256" key="1">
    <source>
        <dbReference type="SAM" id="Phobius"/>
    </source>
</evidence>
<feature type="transmembrane region" description="Helical" evidence="1">
    <location>
        <begin position="21"/>
        <end position="39"/>
    </location>
</feature>
<sequence>MNTNQEAWRILQYDWQQVRSDWIITWFGSILLGLLAGFVFNDLVVDSSNFFVQSLVLDFYFLVLMPTFTVASFGKVYWSPLQLREAMDRRLQALWILPISKKGFVRSRLLQTAIIMPISIFGFYTSSYLVSGMFTVIPLAEFIGFSLFWSGISLLIGGFYPVMEWTMGKWPYLVFSILSFLLVFPLFWMMKSITGSGMVEWTIHAGSSLYWMGLVTFSIGVVGMIAWGNLLQKWLAAKEV</sequence>
<evidence type="ECO:0000313" key="3">
    <source>
        <dbReference type="Proteomes" id="UP000241639"/>
    </source>
</evidence>
<name>A0A2T4Z4V9_9BACL</name>
<dbReference type="OrthoDB" id="2678055at2"/>